<evidence type="ECO:0000313" key="3">
    <source>
        <dbReference type="EMBL" id="GMI43117.1"/>
    </source>
</evidence>
<dbReference type="AlphaFoldDB" id="A0A9W7GFT6"/>
<feature type="transmembrane region" description="Helical" evidence="2">
    <location>
        <begin position="209"/>
        <end position="231"/>
    </location>
</feature>
<keyword evidence="2" id="KW-0472">Membrane</keyword>
<dbReference type="Proteomes" id="UP001165065">
    <property type="component" value="Unassembled WGS sequence"/>
</dbReference>
<feature type="transmembrane region" description="Helical" evidence="2">
    <location>
        <begin position="183"/>
        <end position="202"/>
    </location>
</feature>
<protein>
    <submittedName>
        <fullName evidence="3">Uncharacterized protein</fullName>
    </submittedName>
</protein>
<organism evidence="3 4">
    <name type="scientific">Triparma columacea</name>
    <dbReference type="NCBI Taxonomy" id="722753"/>
    <lineage>
        <taxon>Eukaryota</taxon>
        <taxon>Sar</taxon>
        <taxon>Stramenopiles</taxon>
        <taxon>Ochrophyta</taxon>
        <taxon>Bolidophyceae</taxon>
        <taxon>Parmales</taxon>
        <taxon>Triparmaceae</taxon>
        <taxon>Triparma</taxon>
    </lineage>
</organism>
<feature type="transmembrane region" description="Helical" evidence="2">
    <location>
        <begin position="243"/>
        <end position="267"/>
    </location>
</feature>
<dbReference type="OrthoDB" id="10338723at2759"/>
<reference evidence="4" key="1">
    <citation type="journal article" date="2023" name="Commun. Biol.">
        <title>Genome analysis of Parmales, the sister group of diatoms, reveals the evolutionary specialization of diatoms from phago-mixotrophs to photoautotrophs.</title>
        <authorList>
            <person name="Ban H."/>
            <person name="Sato S."/>
            <person name="Yoshikawa S."/>
            <person name="Yamada K."/>
            <person name="Nakamura Y."/>
            <person name="Ichinomiya M."/>
            <person name="Sato N."/>
            <person name="Blanc-Mathieu R."/>
            <person name="Endo H."/>
            <person name="Kuwata A."/>
            <person name="Ogata H."/>
        </authorList>
    </citation>
    <scope>NUCLEOTIDE SEQUENCE [LARGE SCALE GENOMIC DNA]</scope>
</reference>
<keyword evidence="2" id="KW-0812">Transmembrane</keyword>
<sequence>MMSGRDAGWAGQVGLSARSTGRGNRARVGLEPARGPAAPTASNNRRRSLDHLMANSVHERMQSTAQLRVVKSKSGAARLIEEGEIVPKGCLSRATGDYLVEIALGEEESEVGTLKVAQCFLAILLVPPMLSSLIWGFYPFASPDHGIIGSHFLPGFALLACLSVPGIGLLLCVAVSVPPTTRGVLKFTAVYAGTFIAGYWILGESWRFPIPFGLLIVTVIAAPSACLALFHDIFGRTFFTKQVLFPLLPLIGVGLLPAVFMVGFCFYRSAFMQMTTGQQAAFGPVWPIMKLGLKQLAAKLVEMGKNPDASPFMLMTFDAVAGMCGNFLFISATDVSSVFAMISVDIMENIFIALRVVGIVQSSLKDSVIRIQTQKDIEIADLRHRLDRHDERLDWDNAQKTKLLEGLHTQYEQINERLKRLEEGRQLPAFDERLELEEGSELPEMAEGISKMKGGRFLQQDEPPTMSSPLLRTRRERTMDPTSLEAIGAENLHLHRAVRLLLSYLASELSEMVSSAWMMMMLPILYWCPNKEYLYTIVDLDDEGFHRALRFSAIDFGLEMLTFCAMLVVFMILTNVNVYGVGVMYFQRMNLFVPALLLGIGVSILPVAFLLKHLGMDPLMRWDLEASNNATAVGNSTTLE</sequence>
<evidence type="ECO:0000256" key="1">
    <source>
        <dbReference type="SAM" id="MobiDB-lite"/>
    </source>
</evidence>
<dbReference type="EMBL" id="BRYA01000188">
    <property type="protein sequence ID" value="GMI43117.1"/>
    <property type="molecule type" value="Genomic_DNA"/>
</dbReference>
<evidence type="ECO:0000256" key="2">
    <source>
        <dbReference type="SAM" id="Phobius"/>
    </source>
</evidence>
<gene>
    <name evidence="3" type="ORF">TrCOL_g9071</name>
</gene>
<feature type="transmembrane region" description="Helical" evidence="2">
    <location>
        <begin position="152"/>
        <end position="177"/>
    </location>
</feature>
<accession>A0A9W7GFT6</accession>
<feature type="transmembrane region" description="Helical" evidence="2">
    <location>
        <begin position="556"/>
        <end position="579"/>
    </location>
</feature>
<feature type="transmembrane region" description="Helical" evidence="2">
    <location>
        <begin position="120"/>
        <end position="140"/>
    </location>
</feature>
<name>A0A9W7GFT6_9STRA</name>
<keyword evidence="4" id="KW-1185">Reference proteome</keyword>
<feature type="region of interest" description="Disordered" evidence="1">
    <location>
        <begin position="1"/>
        <end position="47"/>
    </location>
</feature>
<keyword evidence="2" id="KW-1133">Transmembrane helix</keyword>
<proteinExistence type="predicted"/>
<comment type="caution">
    <text evidence="3">The sequence shown here is derived from an EMBL/GenBank/DDBJ whole genome shotgun (WGS) entry which is preliminary data.</text>
</comment>
<feature type="transmembrane region" description="Helical" evidence="2">
    <location>
        <begin position="591"/>
        <end position="611"/>
    </location>
</feature>
<evidence type="ECO:0000313" key="4">
    <source>
        <dbReference type="Proteomes" id="UP001165065"/>
    </source>
</evidence>